<reference evidence="9" key="1">
    <citation type="submission" date="2015-10" db="EMBL/GenBank/DDBJ databases">
        <authorList>
            <person name="Devillers H."/>
        </authorList>
    </citation>
    <scope>NUCLEOTIDE SEQUENCE [LARGE SCALE GENOMIC DNA]</scope>
</reference>
<gene>
    <name evidence="8" type="ORF">LAQU0_S04e03466g</name>
</gene>
<evidence type="ECO:0000313" key="9">
    <source>
        <dbReference type="Proteomes" id="UP000236544"/>
    </source>
</evidence>
<dbReference type="GO" id="GO:0005634">
    <property type="term" value="C:nucleus"/>
    <property type="evidence" value="ECO:0007669"/>
    <property type="project" value="UniProtKB-UniRule"/>
</dbReference>
<feature type="compositionally biased region" description="Polar residues" evidence="6">
    <location>
        <begin position="94"/>
        <end position="105"/>
    </location>
</feature>
<dbReference type="PANTHER" id="PTHR45789:SF2">
    <property type="entry name" value="FI18025P1"/>
    <property type="match status" value="1"/>
</dbReference>
<dbReference type="OrthoDB" id="6247875at2759"/>
<evidence type="ECO:0000259" key="7">
    <source>
        <dbReference type="PROSITE" id="PS50118"/>
    </source>
</evidence>
<dbReference type="AlphaFoldDB" id="A0A0P1KR52"/>
<evidence type="ECO:0000256" key="3">
    <source>
        <dbReference type="ARBA" id="ARBA00023163"/>
    </source>
</evidence>
<feature type="compositionally biased region" description="Low complexity" evidence="6">
    <location>
        <begin position="153"/>
        <end position="181"/>
    </location>
</feature>
<accession>A0A0P1KR52</accession>
<dbReference type="InterPro" id="IPR051356">
    <property type="entry name" value="SOX/SOX-like_TF"/>
</dbReference>
<evidence type="ECO:0000256" key="6">
    <source>
        <dbReference type="SAM" id="MobiDB-lite"/>
    </source>
</evidence>
<keyword evidence="4 5" id="KW-0539">Nucleus</keyword>
<evidence type="ECO:0000256" key="2">
    <source>
        <dbReference type="ARBA" id="ARBA00023125"/>
    </source>
</evidence>
<dbReference type="CDD" id="cd01389">
    <property type="entry name" value="HMG-box_ROX1-like"/>
    <property type="match status" value="1"/>
</dbReference>
<dbReference type="GO" id="GO:0000981">
    <property type="term" value="F:DNA-binding transcription factor activity, RNA polymerase II-specific"/>
    <property type="evidence" value="ECO:0007669"/>
    <property type="project" value="TreeGrafter"/>
</dbReference>
<feature type="DNA-binding region" description="HMG box" evidence="5">
    <location>
        <begin position="223"/>
        <end position="300"/>
    </location>
</feature>
<sequence length="325" mass="35162">MNQHDYTRVASPASVQLPSISALLRSVDHDHVTGDPYSVRGGSAAGPSPAPAHLPVVLPAWGSGAHASPMHLASRPPLHLQFPPAHMQRPPTPHSLSHLHSQSTPHGVGDDLSGVPRSHALAPLAPHMLAPLLAPLAPLTPLTPLTPPPALGRVSMSSSVPSSGSSSMSGPSSAHSSSARSSSEDVSAVHAHAHTQTTEAPGTSAAAPLKCVCRNNTKTGHHIPRPRNAFILFRQHLHQQLFAKQSSYCENAEVSFKTNSQISREIGQRWRELTDEDRRHWQDLAAKEKELHRKRYPDYKYIPRKSRAGKRQRKDGCEFCKRGGV</sequence>
<protein>
    <submittedName>
        <fullName evidence="8">LAQU0S04e03466g1_1</fullName>
    </submittedName>
</protein>
<dbReference type="InterPro" id="IPR009071">
    <property type="entry name" value="HMG_box_dom"/>
</dbReference>
<dbReference type="Pfam" id="PF00505">
    <property type="entry name" value="HMG_box"/>
    <property type="match status" value="1"/>
</dbReference>
<dbReference type="SUPFAM" id="SSF47095">
    <property type="entry name" value="HMG-box"/>
    <property type="match status" value="1"/>
</dbReference>
<evidence type="ECO:0000313" key="8">
    <source>
        <dbReference type="EMBL" id="CUS21903.1"/>
    </source>
</evidence>
<feature type="domain" description="HMG box" evidence="7">
    <location>
        <begin position="223"/>
        <end position="300"/>
    </location>
</feature>
<proteinExistence type="predicted"/>
<keyword evidence="9" id="KW-1185">Reference proteome</keyword>
<evidence type="ECO:0000256" key="5">
    <source>
        <dbReference type="PROSITE-ProRule" id="PRU00267"/>
    </source>
</evidence>
<evidence type="ECO:0000256" key="1">
    <source>
        <dbReference type="ARBA" id="ARBA00023015"/>
    </source>
</evidence>
<keyword evidence="3" id="KW-0804">Transcription</keyword>
<dbReference type="SMART" id="SM00398">
    <property type="entry name" value="HMG"/>
    <property type="match status" value="1"/>
</dbReference>
<dbReference type="InterPro" id="IPR036910">
    <property type="entry name" value="HMG_box_dom_sf"/>
</dbReference>
<dbReference type="FunFam" id="1.10.30.10:FF:000041">
    <property type="entry name" value="HMG box family protein"/>
    <property type="match status" value="1"/>
</dbReference>
<evidence type="ECO:0000256" key="4">
    <source>
        <dbReference type="ARBA" id="ARBA00023242"/>
    </source>
</evidence>
<dbReference type="Proteomes" id="UP000236544">
    <property type="component" value="Unassembled WGS sequence"/>
</dbReference>
<keyword evidence="1" id="KW-0805">Transcription regulation</keyword>
<dbReference type="PROSITE" id="PS50118">
    <property type="entry name" value="HMG_BOX_2"/>
    <property type="match status" value="1"/>
</dbReference>
<dbReference type="EMBL" id="LN890563">
    <property type="protein sequence ID" value="CUS21903.1"/>
    <property type="molecule type" value="Genomic_DNA"/>
</dbReference>
<keyword evidence="2 5" id="KW-0238">DNA-binding</keyword>
<name>A0A0P1KR52_9SACH</name>
<dbReference type="GO" id="GO:0000122">
    <property type="term" value="P:negative regulation of transcription by RNA polymerase II"/>
    <property type="evidence" value="ECO:0007669"/>
    <property type="project" value="UniProtKB-ARBA"/>
</dbReference>
<dbReference type="PANTHER" id="PTHR45789">
    <property type="entry name" value="FI18025P1"/>
    <property type="match status" value="1"/>
</dbReference>
<organism evidence="8 9">
    <name type="scientific">Lachancea quebecensis</name>
    <dbReference type="NCBI Taxonomy" id="1654605"/>
    <lineage>
        <taxon>Eukaryota</taxon>
        <taxon>Fungi</taxon>
        <taxon>Dikarya</taxon>
        <taxon>Ascomycota</taxon>
        <taxon>Saccharomycotina</taxon>
        <taxon>Saccharomycetes</taxon>
        <taxon>Saccharomycetales</taxon>
        <taxon>Saccharomycetaceae</taxon>
        <taxon>Lachancea</taxon>
    </lineage>
</organism>
<feature type="region of interest" description="Disordered" evidence="6">
    <location>
        <begin position="85"/>
        <end position="115"/>
    </location>
</feature>
<feature type="region of interest" description="Disordered" evidence="6">
    <location>
        <begin position="153"/>
        <end position="204"/>
    </location>
</feature>
<dbReference type="Gene3D" id="1.10.30.10">
    <property type="entry name" value="High mobility group box domain"/>
    <property type="match status" value="1"/>
</dbReference>
<dbReference type="GO" id="GO:0000978">
    <property type="term" value="F:RNA polymerase II cis-regulatory region sequence-specific DNA binding"/>
    <property type="evidence" value="ECO:0007669"/>
    <property type="project" value="TreeGrafter"/>
</dbReference>